<keyword evidence="3" id="KW-1185">Reference proteome</keyword>
<name>A0ABW8Q4X2_9NEIS</name>
<dbReference type="InterPro" id="IPR046576">
    <property type="entry name" value="DUF6636"/>
</dbReference>
<dbReference type="Proteomes" id="UP001621964">
    <property type="component" value="Unassembled WGS sequence"/>
</dbReference>
<protein>
    <submittedName>
        <fullName evidence="2">DUF6636 domain-containing protein</fullName>
    </submittedName>
</protein>
<accession>A0ABW8Q4X2</accession>
<feature type="chain" id="PRO_5047071253" evidence="1">
    <location>
        <begin position="26"/>
        <end position="160"/>
    </location>
</feature>
<evidence type="ECO:0000256" key="1">
    <source>
        <dbReference type="SAM" id="SignalP"/>
    </source>
</evidence>
<proteinExistence type="predicted"/>
<evidence type="ECO:0000313" key="3">
    <source>
        <dbReference type="Proteomes" id="UP001621964"/>
    </source>
</evidence>
<sequence length="160" mass="17730">MQYKKLLIIPTIALSIFSAGCTVNAKEPVSTINDSYMNETTNYKFNFRAANGTIYCGAESQLEDAEVIGVECFTRIENEPILPRGECELEWGESFFVGQNGKASLVCSSDFPFNPRATILKSGESIKGDGWQCTASESTLTCTNRDKHGFKINKQSQELF</sequence>
<organism evidence="2 3">
    <name type="scientific">Neisseria oralis</name>
    <dbReference type="NCBI Taxonomy" id="1107316"/>
    <lineage>
        <taxon>Bacteria</taxon>
        <taxon>Pseudomonadati</taxon>
        <taxon>Pseudomonadota</taxon>
        <taxon>Betaproteobacteria</taxon>
        <taxon>Neisseriales</taxon>
        <taxon>Neisseriaceae</taxon>
        <taxon>Neisseria</taxon>
    </lineage>
</organism>
<keyword evidence="1" id="KW-0732">Signal</keyword>
<dbReference type="Pfam" id="PF20341">
    <property type="entry name" value="DUF6636"/>
    <property type="match status" value="1"/>
</dbReference>
<dbReference type="PROSITE" id="PS51257">
    <property type="entry name" value="PROKAR_LIPOPROTEIN"/>
    <property type="match status" value="1"/>
</dbReference>
<comment type="caution">
    <text evidence="2">The sequence shown here is derived from an EMBL/GenBank/DDBJ whole genome shotgun (WGS) entry which is preliminary data.</text>
</comment>
<evidence type="ECO:0000313" key="2">
    <source>
        <dbReference type="EMBL" id="MFK7642637.1"/>
    </source>
</evidence>
<dbReference type="RefSeq" id="WP_039851184.1">
    <property type="nucleotide sequence ID" value="NZ_JBJGEB010000009.1"/>
</dbReference>
<dbReference type="EMBL" id="JBJGEB010000009">
    <property type="protein sequence ID" value="MFK7642637.1"/>
    <property type="molecule type" value="Genomic_DNA"/>
</dbReference>
<gene>
    <name evidence="2" type="ORF">ACI43T_09055</name>
</gene>
<feature type="signal peptide" evidence="1">
    <location>
        <begin position="1"/>
        <end position="25"/>
    </location>
</feature>
<reference evidence="2 3" key="1">
    <citation type="submission" date="2024-11" db="EMBL/GenBank/DDBJ databases">
        <authorList>
            <person name="Mikucki A.G."/>
            <person name="Kahler C.M."/>
        </authorList>
    </citation>
    <scope>NUCLEOTIDE SEQUENCE [LARGE SCALE GENOMIC DNA]</scope>
    <source>
        <strain evidence="2 3">EXNM717</strain>
    </source>
</reference>